<evidence type="ECO:0000256" key="5">
    <source>
        <dbReference type="ARBA" id="ARBA00022490"/>
    </source>
</evidence>
<evidence type="ECO:0000256" key="3">
    <source>
        <dbReference type="ARBA" id="ARBA00015565"/>
    </source>
</evidence>
<dbReference type="NCBIfam" id="TIGR01003">
    <property type="entry name" value="PTS_HPr_family"/>
    <property type="match status" value="1"/>
</dbReference>
<dbReference type="InterPro" id="IPR050893">
    <property type="entry name" value="Sugar_PTS"/>
</dbReference>
<dbReference type="EMBL" id="MJMI01000153">
    <property type="protein sequence ID" value="OLQ84864.1"/>
    <property type="molecule type" value="Genomic_DNA"/>
</dbReference>
<keyword evidence="4" id="KW-0813">Transport</keyword>
<accession>A0ABX3F5L2</accession>
<keyword evidence="14" id="KW-1185">Reference proteome</keyword>
<dbReference type="PRINTS" id="PR00107">
    <property type="entry name" value="PHOSPHOCPHPR"/>
</dbReference>
<dbReference type="SUPFAM" id="SSF55594">
    <property type="entry name" value="HPr-like"/>
    <property type="match status" value="1"/>
</dbReference>
<feature type="domain" description="PTS EIIA type-2" evidence="11">
    <location>
        <begin position="2"/>
        <end position="142"/>
    </location>
</feature>
<dbReference type="RefSeq" id="WP_075652591.1">
    <property type="nucleotide sequence ID" value="NZ_AP019658.1"/>
</dbReference>
<comment type="function">
    <text evidence="1">The phosphoenolpyruvate-dependent sugar phosphotransferase system (sugar PTS), a major carbohydrate active transport system, catalyzes the phosphorylation of incoming sugar substrates concomitantly with their translocation across the cell membrane. The enzyme II FruAB PTS system is involved in fructose transport.</text>
</comment>
<dbReference type="PROSITE" id="PS00372">
    <property type="entry name" value="PTS_EIIA_TYPE_2_HIS"/>
    <property type="match status" value="1"/>
</dbReference>
<dbReference type="InterPro" id="IPR002178">
    <property type="entry name" value="PTS_EIIA_type-2_dom"/>
</dbReference>
<dbReference type="CDD" id="cd00211">
    <property type="entry name" value="PTS_IIA_fru"/>
    <property type="match status" value="1"/>
</dbReference>
<evidence type="ECO:0000259" key="12">
    <source>
        <dbReference type="PROSITE" id="PS51350"/>
    </source>
</evidence>
<dbReference type="Gene3D" id="3.40.930.10">
    <property type="entry name" value="Mannitol-specific EII, Chain A"/>
    <property type="match status" value="2"/>
</dbReference>
<name>A0ABX3F5L2_9VIBR</name>
<dbReference type="InterPro" id="IPR035895">
    <property type="entry name" value="HPr-like_sf"/>
</dbReference>
<dbReference type="InterPro" id="IPR016152">
    <property type="entry name" value="PTrfase/Anion_transptr"/>
</dbReference>
<organism evidence="13 14">
    <name type="scientific">Vibrio ponticus</name>
    <dbReference type="NCBI Taxonomy" id="265668"/>
    <lineage>
        <taxon>Bacteria</taxon>
        <taxon>Pseudomonadati</taxon>
        <taxon>Pseudomonadota</taxon>
        <taxon>Gammaproteobacteria</taxon>
        <taxon>Vibrionales</taxon>
        <taxon>Vibrionaceae</taxon>
        <taxon>Vibrio</taxon>
    </lineage>
</organism>
<dbReference type="Pfam" id="PF00381">
    <property type="entry name" value="PTS-HPr"/>
    <property type="match status" value="1"/>
</dbReference>
<evidence type="ECO:0000256" key="8">
    <source>
        <dbReference type="ARBA" id="ARBA00022679"/>
    </source>
</evidence>
<evidence type="ECO:0000256" key="6">
    <source>
        <dbReference type="ARBA" id="ARBA00022553"/>
    </source>
</evidence>
<sequence>MLKLSIQDITLNQAHQDKQSAIAFLADQLTNKGLVESNYLSGMQAREAQNSTFLGNGIAIPHGTTDTRDLVKQTGVAIAHFPNGVDWGDGNTVYLAIGIAAKSDEHLGILKQLTKVLGDDGVEQALQNAKSAVQIISLLNGETQFNIDFDASHIQLDFPASDMIQMAAVSAGLLKNSGSVGTEFVADIVAKTPTHLGQGVWLVSSNKGVNKTGMAFVTTANQCQLDDKSVSALITFAGCNDAHRKQLGIVTELVANKNIASLIGKSANDLIALFTPDAETGIDVATQTNEETAANSAVFKIRNAHGLHARPGAMLVACAKKFDSAITVRNLDSDSKPVNAKSLMKVIGLGVKHGHQLEFIANGDDAGLALEAIGSAIQSGLGEG</sequence>
<evidence type="ECO:0000256" key="2">
    <source>
        <dbReference type="ARBA" id="ARBA00004496"/>
    </source>
</evidence>
<dbReference type="PROSITE" id="PS00369">
    <property type="entry name" value="PTS_HPR_HIS"/>
    <property type="match status" value="1"/>
</dbReference>
<evidence type="ECO:0000256" key="7">
    <source>
        <dbReference type="ARBA" id="ARBA00022597"/>
    </source>
</evidence>
<keyword evidence="7" id="KW-0762">Sugar transport</keyword>
<dbReference type="PROSITE" id="PS51350">
    <property type="entry name" value="PTS_HPR_DOM"/>
    <property type="match status" value="1"/>
</dbReference>
<comment type="subcellular location">
    <subcellularLocation>
        <location evidence="2">Cytoplasm</location>
    </subcellularLocation>
</comment>
<dbReference type="InterPro" id="IPR002114">
    <property type="entry name" value="PTS_HPr_Ser_P_site"/>
</dbReference>
<evidence type="ECO:0000259" key="11">
    <source>
        <dbReference type="PROSITE" id="PS51094"/>
    </source>
</evidence>
<dbReference type="SUPFAM" id="SSF55804">
    <property type="entry name" value="Phoshotransferase/anion transport protein"/>
    <property type="match status" value="2"/>
</dbReference>
<dbReference type="InterPro" id="IPR000032">
    <property type="entry name" value="HPr-like"/>
</dbReference>
<dbReference type="CDD" id="cd00367">
    <property type="entry name" value="PTS-HPr_like"/>
    <property type="match status" value="1"/>
</dbReference>
<dbReference type="PROSITE" id="PS00589">
    <property type="entry name" value="PTS_HPR_SER"/>
    <property type="match status" value="1"/>
</dbReference>
<protein>
    <recommendedName>
        <fullName evidence="3">Multiphosphoryl transfer protein</fullName>
    </recommendedName>
</protein>
<evidence type="ECO:0000313" key="13">
    <source>
        <dbReference type="EMBL" id="OLQ84864.1"/>
    </source>
</evidence>
<evidence type="ECO:0000313" key="14">
    <source>
        <dbReference type="Proteomes" id="UP000186206"/>
    </source>
</evidence>
<keyword evidence="9" id="KW-0598">Phosphotransferase system</keyword>
<keyword evidence="5" id="KW-0963">Cytoplasm</keyword>
<evidence type="ECO:0000256" key="4">
    <source>
        <dbReference type="ARBA" id="ARBA00022448"/>
    </source>
</evidence>
<dbReference type="InterPro" id="IPR001020">
    <property type="entry name" value="PTS_HPr_His_P_site"/>
</dbReference>
<dbReference type="PANTHER" id="PTHR30181">
    <property type="entry name" value="MANNITOL PERMEASE IIC COMPONENT"/>
    <property type="match status" value="1"/>
</dbReference>
<evidence type="ECO:0000256" key="1">
    <source>
        <dbReference type="ARBA" id="ARBA00003136"/>
    </source>
</evidence>
<gene>
    <name evidence="13" type="ORF">BIY21_04885</name>
</gene>
<evidence type="ECO:0000256" key="10">
    <source>
        <dbReference type="ARBA" id="ARBA00022777"/>
    </source>
</evidence>
<keyword evidence="6" id="KW-0597">Phosphoprotein</keyword>
<keyword evidence="8" id="KW-0808">Transferase</keyword>
<keyword evidence="10" id="KW-0418">Kinase</keyword>
<dbReference type="Pfam" id="PF00359">
    <property type="entry name" value="PTS_EIIA_2"/>
    <property type="match status" value="1"/>
</dbReference>
<dbReference type="Proteomes" id="UP000186206">
    <property type="component" value="Unassembled WGS sequence"/>
</dbReference>
<dbReference type="Gene3D" id="3.30.1340.10">
    <property type="entry name" value="HPr-like"/>
    <property type="match status" value="1"/>
</dbReference>
<proteinExistence type="predicted"/>
<feature type="domain" description="HPr" evidence="12">
    <location>
        <begin position="294"/>
        <end position="384"/>
    </location>
</feature>
<evidence type="ECO:0000256" key="9">
    <source>
        <dbReference type="ARBA" id="ARBA00022683"/>
    </source>
</evidence>
<dbReference type="PANTHER" id="PTHR30181:SF3">
    <property type="entry name" value="MULTIPHOSPHORYL TRANSFER PROTEIN"/>
    <property type="match status" value="1"/>
</dbReference>
<dbReference type="NCBIfam" id="NF008319">
    <property type="entry name" value="PRK11109.1"/>
    <property type="match status" value="1"/>
</dbReference>
<comment type="caution">
    <text evidence="13">The sequence shown here is derived from an EMBL/GenBank/DDBJ whole genome shotgun (WGS) entry which is preliminary data.</text>
</comment>
<dbReference type="PROSITE" id="PS51094">
    <property type="entry name" value="PTS_EIIA_TYPE_2"/>
    <property type="match status" value="1"/>
</dbReference>
<reference evidence="13 14" key="1">
    <citation type="submission" date="2016-09" db="EMBL/GenBank/DDBJ databases">
        <title>Genomic Taxonomy of the Vibrionaceae.</title>
        <authorList>
            <person name="Gonzalez-Castillo A."/>
            <person name="Gomez-Gil B."/>
            <person name="Enciso-Ibarra K."/>
        </authorList>
    </citation>
    <scope>NUCLEOTIDE SEQUENCE [LARGE SCALE GENOMIC DNA]</scope>
    <source>
        <strain evidence="13 14">CAIM 1731</strain>
    </source>
</reference>